<dbReference type="InParanoid" id="F4R6M0"/>
<dbReference type="GeneID" id="18921440"/>
<dbReference type="Proteomes" id="UP000001072">
    <property type="component" value="Unassembled WGS sequence"/>
</dbReference>
<evidence type="ECO:0000313" key="3">
    <source>
        <dbReference type="Proteomes" id="UP000001072"/>
    </source>
</evidence>
<dbReference type="VEuPathDB" id="FungiDB:MELLADRAFT_101677"/>
<protein>
    <submittedName>
        <fullName evidence="2">Uncharacterized protein</fullName>
    </submittedName>
</protein>
<dbReference type="HOGENOM" id="CLU_027439_1_0_1"/>
<evidence type="ECO:0000313" key="2">
    <source>
        <dbReference type="EMBL" id="EGG12438.1"/>
    </source>
</evidence>
<reference evidence="3" key="1">
    <citation type="journal article" date="2011" name="Proc. Natl. Acad. Sci. U.S.A.">
        <title>Obligate biotrophy features unraveled by the genomic analysis of rust fungi.</title>
        <authorList>
            <person name="Duplessis S."/>
            <person name="Cuomo C.A."/>
            <person name="Lin Y.-C."/>
            <person name="Aerts A."/>
            <person name="Tisserant E."/>
            <person name="Veneault-Fourrey C."/>
            <person name="Joly D.L."/>
            <person name="Hacquard S."/>
            <person name="Amselem J."/>
            <person name="Cantarel B.L."/>
            <person name="Chiu R."/>
            <person name="Coutinho P.M."/>
            <person name="Feau N."/>
            <person name="Field M."/>
            <person name="Frey P."/>
            <person name="Gelhaye E."/>
            <person name="Goldberg J."/>
            <person name="Grabherr M.G."/>
            <person name="Kodira C.D."/>
            <person name="Kohler A."/>
            <person name="Kuees U."/>
            <person name="Lindquist E.A."/>
            <person name="Lucas S.M."/>
            <person name="Mago R."/>
            <person name="Mauceli E."/>
            <person name="Morin E."/>
            <person name="Murat C."/>
            <person name="Pangilinan J.L."/>
            <person name="Park R."/>
            <person name="Pearson M."/>
            <person name="Quesneville H."/>
            <person name="Rouhier N."/>
            <person name="Sakthikumar S."/>
            <person name="Salamov A.A."/>
            <person name="Schmutz J."/>
            <person name="Selles B."/>
            <person name="Shapiro H."/>
            <person name="Tanguay P."/>
            <person name="Tuskan G.A."/>
            <person name="Henrissat B."/>
            <person name="Van de Peer Y."/>
            <person name="Rouze P."/>
            <person name="Ellis J.G."/>
            <person name="Dodds P.N."/>
            <person name="Schein J.E."/>
            <person name="Zhong S."/>
            <person name="Hamelin R.C."/>
            <person name="Grigoriev I.V."/>
            <person name="Szabo L.J."/>
            <person name="Martin F."/>
        </authorList>
    </citation>
    <scope>NUCLEOTIDE SEQUENCE [LARGE SCALE GENOMIC DNA]</scope>
    <source>
        <strain evidence="3">98AG31 / pathotype 3-4-7</strain>
    </source>
</reference>
<evidence type="ECO:0000256" key="1">
    <source>
        <dbReference type="SAM" id="Coils"/>
    </source>
</evidence>
<gene>
    <name evidence="2" type="ORF">MELLADRAFT_101677</name>
</gene>
<keyword evidence="1" id="KW-0175">Coiled coil</keyword>
<proteinExistence type="predicted"/>
<keyword evidence="3" id="KW-1185">Reference proteome</keyword>
<organism evidence="3">
    <name type="scientific">Melampsora larici-populina (strain 98AG31 / pathotype 3-4-7)</name>
    <name type="common">Poplar leaf rust fungus</name>
    <dbReference type="NCBI Taxonomy" id="747676"/>
    <lineage>
        <taxon>Eukaryota</taxon>
        <taxon>Fungi</taxon>
        <taxon>Dikarya</taxon>
        <taxon>Basidiomycota</taxon>
        <taxon>Pucciniomycotina</taxon>
        <taxon>Pucciniomycetes</taxon>
        <taxon>Pucciniales</taxon>
        <taxon>Melampsoraceae</taxon>
        <taxon>Melampsora</taxon>
    </lineage>
</organism>
<feature type="coiled-coil region" evidence="1">
    <location>
        <begin position="375"/>
        <end position="434"/>
    </location>
</feature>
<dbReference type="AlphaFoldDB" id="F4R6M0"/>
<dbReference type="EMBL" id="GL883091">
    <property type="protein sequence ID" value="EGG12438.1"/>
    <property type="molecule type" value="Genomic_DNA"/>
</dbReference>
<dbReference type="RefSeq" id="XP_007404813.1">
    <property type="nucleotide sequence ID" value="XM_007404751.1"/>
</dbReference>
<accession>F4R6M0</accession>
<sequence>MGKNGSSKRCTWHFVQDGDDPSSCSCPQASQVMMCRDSEALPIPPSLLVPEQQGLLDRFPIGAPLPHSGTIILIDATDFVPTGVHMDADDLKEVEIDLMRWGLARFSFNYDTNMDDRTCNHHAGAFRTIQKASFNVARTMQKFRTLGLSFHGSGEKKEQCKSSELLDYHFMEAEKKKACKEYLDYLLMLGASSKVAQIFQPRNYTIMGNISEIKLSPGPHAVRGMQFIIPRWWSHKMVAFVEYVESRSRFCAKSRTDSPGKILSIRNYVTSSSTEYGFITRHLPSDLYSVEFKEYLLPNEIVELKMKAPILPAIGNMASLFPRHDEEFLTPPLNHLENDVYLSDDDVSCDEMDDSENEIDITTMSAEQNAIKDAEDRFKTQIAKLQEDLQDVITNFSNFKSNIQDSLPKRLEELEKARNDIEKIISKLDALKVQRANIGEGCSVDINDTESTIDAGV</sequence>
<name>F4R6M0_MELLP</name>
<dbReference type="KEGG" id="mlr:MELLADRAFT_101677"/>